<dbReference type="PANTHER" id="PTHR30203">
    <property type="entry name" value="OUTER MEMBRANE CATION EFFLUX PROTEIN"/>
    <property type="match status" value="1"/>
</dbReference>
<keyword evidence="4" id="KW-1185">Reference proteome</keyword>
<keyword evidence="2 3" id="KW-0449">Lipoprotein</keyword>
<dbReference type="PATRIC" id="fig|746697.3.peg.1100"/>
<name>I3YUC0_AEQSU</name>
<evidence type="ECO:0000256" key="2">
    <source>
        <dbReference type="RuleBase" id="RU362097"/>
    </source>
</evidence>
<dbReference type="GO" id="GO:0005886">
    <property type="term" value="C:plasma membrane"/>
    <property type="evidence" value="ECO:0007669"/>
    <property type="project" value="UniProtKB-SubCell"/>
</dbReference>
<dbReference type="Gene3D" id="1.20.1600.10">
    <property type="entry name" value="Outer membrane efflux proteins (OEP)"/>
    <property type="match status" value="1"/>
</dbReference>
<dbReference type="InterPro" id="IPR010131">
    <property type="entry name" value="MdtP/NodT-like"/>
</dbReference>
<keyword evidence="2" id="KW-0472">Membrane</keyword>
<gene>
    <name evidence="3" type="ordered locus">Aeqsu_1090</name>
</gene>
<accession>I3YUC0</accession>
<protein>
    <submittedName>
        <fullName evidence="3">Efflux transporter, outer membrane factor lipoprotein, NodT family</fullName>
    </submittedName>
</protein>
<dbReference type="NCBIfam" id="TIGR01845">
    <property type="entry name" value="outer_NodT"/>
    <property type="match status" value="1"/>
</dbReference>
<dbReference type="Gene3D" id="2.20.200.10">
    <property type="entry name" value="Outer membrane efflux proteins (OEP)"/>
    <property type="match status" value="1"/>
</dbReference>
<sequence length="480" mass="53541">MNNQINSSLKNTEIKQMKTNRIFSLLLVVSIPFLLVSCFAAKDYKRPQVVNEANYRTENLPQDTLTIATLSWKELFTDPTLQNYIEEGLKNNMDIRVALQQINIAEAYVKQGKAGYFPSLNGNARATHQELPANNQFGNLSSINQYELSAGLSWEADIWGKIRSNERAFQATYLQSVAAHQAVKSALIANIASVYYQLLALDEQIQVTNETIETRSKGLETTQALKEAGNVTEVGVKQTEAQLYTAQGILIDLKNQARLLENTMSILLGSAPQQITRGSLENQSIEIPLNTGIPAQLLRNRPDVMAAEFSLMNAFELTNAARANFYPSLTLSATGGFQNIQIDKLFSANSLFATIIGGLTQPIFNKRQIRTQYEVNQARQEQSYLDFRLSIITASKEVSDAMYSYEAATEKIEVKNKEYQAYSLATEYSEQLLDNGLANYLEVLNAQENALNSSLNLINAKNNRLQAIVDLYEALGGGWR</sequence>
<dbReference type="KEGG" id="asl:Aeqsu_1090"/>
<comment type="similarity">
    <text evidence="1 2">Belongs to the outer membrane factor (OMF) (TC 1.B.17) family.</text>
</comment>
<reference evidence="3 4" key="1">
    <citation type="submission" date="2012-06" db="EMBL/GenBank/DDBJ databases">
        <title>The complete genome of Aequorivita sublithincola DSM 14238.</title>
        <authorList>
            <consortium name="US DOE Joint Genome Institute (JGI-PGF)"/>
            <person name="Lucas S."/>
            <person name="Copeland A."/>
            <person name="Lapidus A."/>
            <person name="Goodwin L."/>
            <person name="Pitluck S."/>
            <person name="Peters L."/>
            <person name="Munk A.C.C."/>
            <person name="Kyrpides N."/>
            <person name="Mavromatis K."/>
            <person name="Pagani I."/>
            <person name="Ivanova N."/>
            <person name="Ovchinnikova G."/>
            <person name="Zeytun A."/>
            <person name="Detter J.C."/>
            <person name="Han C."/>
            <person name="Land M."/>
            <person name="Hauser L."/>
            <person name="Markowitz V."/>
            <person name="Cheng J.-F."/>
            <person name="Hugenholtz P."/>
            <person name="Woyke T."/>
            <person name="Wu D."/>
            <person name="Tindall B."/>
            <person name="Faehnrich R."/>
            <person name="Brambilla E."/>
            <person name="Klenk H.-P."/>
            <person name="Eisen J.A."/>
        </authorList>
    </citation>
    <scope>NUCLEOTIDE SEQUENCE [LARGE SCALE GENOMIC DNA]</scope>
    <source>
        <strain evidence="4">DSM 14238 / LMG 21431 / ACAM 643 / 9-3</strain>
    </source>
</reference>
<comment type="subcellular location">
    <subcellularLocation>
        <location evidence="2">Cell membrane</location>
        <topology evidence="2">Lipid-anchor</topology>
    </subcellularLocation>
</comment>
<keyword evidence="2" id="KW-1134">Transmembrane beta strand</keyword>
<organism evidence="3 4">
    <name type="scientific">Aequorivita sublithincola (strain DSM 14238 / LMG 21431 / ACAM 643 / 9-3)</name>
    <dbReference type="NCBI Taxonomy" id="746697"/>
    <lineage>
        <taxon>Bacteria</taxon>
        <taxon>Pseudomonadati</taxon>
        <taxon>Bacteroidota</taxon>
        <taxon>Flavobacteriia</taxon>
        <taxon>Flavobacteriales</taxon>
        <taxon>Flavobacteriaceae</taxon>
        <taxon>Aequorivita</taxon>
    </lineage>
</organism>
<dbReference type="eggNOG" id="COG1538">
    <property type="taxonomic scope" value="Bacteria"/>
</dbReference>
<dbReference type="EMBL" id="CP003280">
    <property type="protein sequence ID" value="AFL80588.1"/>
    <property type="molecule type" value="Genomic_DNA"/>
</dbReference>
<dbReference type="InterPro" id="IPR003423">
    <property type="entry name" value="OMP_efflux"/>
</dbReference>
<evidence type="ECO:0000313" key="3">
    <source>
        <dbReference type="EMBL" id="AFL80588.1"/>
    </source>
</evidence>
<proteinExistence type="inferred from homology"/>
<keyword evidence="2" id="KW-0812">Transmembrane</keyword>
<keyword evidence="2" id="KW-0564">Palmitate</keyword>
<dbReference type="GO" id="GO:0015562">
    <property type="term" value="F:efflux transmembrane transporter activity"/>
    <property type="evidence" value="ECO:0007669"/>
    <property type="project" value="InterPro"/>
</dbReference>
<dbReference type="Proteomes" id="UP000006049">
    <property type="component" value="Chromosome"/>
</dbReference>
<dbReference type="AlphaFoldDB" id="I3YUC0"/>
<dbReference type="PANTHER" id="PTHR30203:SF33">
    <property type="entry name" value="BLR4455 PROTEIN"/>
    <property type="match status" value="1"/>
</dbReference>
<dbReference type="Pfam" id="PF02321">
    <property type="entry name" value="OEP"/>
    <property type="match status" value="2"/>
</dbReference>
<dbReference type="SUPFAM" id="SSF56954">
    <property type="entry name" value="Outer membrane efflux proteins (OEP)"/>
    <property type="match status" value="1"/>
</dbReference>
<evidence type="ECO:0000256" key="1">
    <source>
        <dbReference type="ARBA" id="ARBA00007613"/>
    </source>
</evidence>
<dbReference type="STRING" id="746697.Aeqsu_1090"/>
<evidence type="ECO:0000313" key="4">
    <source>
        <dbReference type="Proteomes" id="UP000006049"/>
    </source>
</evidence>
<dbReference type="HOGENOM" id="CLU_012817_13_3_10"/>